<dbReference type="Gene3D" id="1.20.120.910">
    <property type="entry name" value="DksA, coiled-coil domain"/>
    <property type="match status" value="1"/>
</dbReference>
<dbReference type="PROSITE" id="PS51128">
    <property type="entry name" value="ZF_DKSA_2"/>
    <property type="match status" value="1"/>
</dbReference>
<dbReference type="Pfam" id="PF01258">
    <property type="entry name" value="zf-dskA_traR"/>
    <property type="match status" value="1"/>
</dbReference>
<dbReference type="HOGENOM" id="CLU_043144_2_2_6"/>
<evidence type="ECO:0000256" key="6">
    <source>
        <dbReference type="PROSITE-ProRule" id="PRU00510"/>
    </source>
</evidence>
<accession>W0DR71</accession>
<evidence type="ECO:0000256" key="7">
    <source>
        <dbReference type="SAM" id="MobiDB-lite"/>
    </source>
</evidence>
<dbReference type="AlphaFoldDB" id="W0DR71"/>
<dbReference type="EMBL" id="CP007029">
    <property type="protein sequence ID" value="AHE99493.1"/>
    <property type="molecule type" value="Genomic_DNA"/>
</dbReference>
<feature type="domain" description="Zinc finger DksA/TraR C4-type" evidence="8">
    <location>
        <begin position="94"/>
        <end position="129"/>
    </location>
</feature>
<dbReference type="PANTHER" id="PTHR33823">
    <property type="entry name" value="RNA POLYMERASE-BINDING TRANSCRIPTION FACTOR DKSA-RELATED"/>
    <property type="match status" value="1"/>
</dbReference>
<proteinExistence type="inferred from homology"/>
<dbReference type="GO" id="GO:0008270">
    <property type="term" value="F:zinc ion binding"/>
    <property type="evidence" value="ECO:0007669"/>
    <property type="project" value="UniProtKB-UniRule"/>
</dbReference>
<feature type="region of interest" description="Disordered" evidence="7">
    <location>
        <begin position="48"/>
        <end position="67"/>
    </location>
</feature>
<keyword evidence="3 5" id="KW-0863">Zinc-finger</keyword>
<evidence type="ECO:0000256" key="5">
    <source>
        <dbReference type="HAMAP-Rule" id="MF_00926"/>
    </source>
</evidence>
<comment type="similarity">
    <text evidence="5">Belongs to the DksA family.</text>
</comment>
<dbReference type="Proteomes" id="UP000005289">
    <property type="component" value="Chromosome"/>
</dbReference>
<feature type="zinc finger region" description="dksA C4-type" evidence="6">
    <location>
        <begin position="99"/>
        <end position="123"/>
    </location>
</feature>
<dbReference type="SUPFAM" id="SSF57716">
    <property type="entry name" value="Glucocorticoid receptor-like (DNA-binding domain)"/>
    <property type="match status" value="1"/>
</dbReference>
<dbReference type="InterPro" id="IPR048489">
    <property type="entry name" value="DksA_N"/>
</dbReference>
<evidence type="ECO:0000256" key="2">
    <source>
        <dbReference type="ARBA" id="ARBA00022723"/>
    </source>
</evidence>
<dbReference type="Pfam" id="PF21157">
    <property type="entry name" value="DksA_N"/>
    <property type="match status" value="1"/>
</dbReference>
<evidence type="ECO:0000256" key="3">
    <source>
        <dbReference type="ARBA" id="ARBA00022771"/>
    </source>
</evidence>
<keyword evidence="4 5" id="KW-0862">Zinc</keyword>
<sequence length="136" mass="16143">MDTAPSEYRPSADEPYMNPRQLEYFRRKLQAWREELIAESEETLEHLRTENWQEADPNDRATHESEASLELRTRDRYRKLIGKIDSALRRIDLGEYGYCEETGEPIGLARLEARPIATLSVEAQEAHEHDERRRWE</sequence>
<dbReference type="SUPFAM" id="SSF109635">
    <property type="entry name" value="DnaK suppressor protein DksA, alpha-hairpin domain"/>
    <property type="match status" value="1"/>
</dbReference>
<dbReference type="RefSeq" id="WP_006746939.1">
    <property type="nucleotide sequence ID" value="NZ_CP007029.1"/>
</dbReference>
<protein>
    <recommendedName>
        <fullName evidence="5">RNA polymerase-binding transcription factor DksA</fullName>
    </recommendedName>
</protein>
<comment type="subunit">
    <text evidence="5">Interacts directly with the RNA polymerase.</text>
</comment>
<dbReference type="GO" id="GO:0010468">
    <property type="term" value="P:regulation of gene expression"/>
    <property type="evidence" value="ECO:0007669"/>
    <property type="project" value="UniProtKB-UniRule"/>
</dbReference>
<dbReference type="InterPro" id="IPR037187">
    <property type="entry name" value="DnaK_N"/>
</dbReference>
<dbReference type="KEGG" id="tti:THITH_15745"/>
<dbReference type="GO" id="GO:0005737">
    <property type="term" value="C:cytoplasm"/>
    <property type="evidence" value="ECO:0007669"/>
    <property type="project" value="UniProtKB-SubCell"/>
</dbReference>
<dbReference type="OrthoDB" id="9803742at2"/>
<gene>
    <name evidence="5" type="primary">dksA</name>
    <name evidence="10" type="ORF">THITH_15745</name>
</gene>
<dbReference type="PROSITE" id="PS01102">
    <property type="entry name" value="ZF_DKSA_1"/>
    <property type="match status" value="1"/>
</dbReference>
<evidence type="ECO:0000259" key="8">
    <source>
        <dbReference type="Pfam" id="PF01258"/>
    </source>
</evidence>
<evidence type="ECO:0000313" key="11">
    <source>
        <dbReference type="Proteomes" id="UP000005289"/>
    </source>
</evidence>
<evidence type="ECO:0000313" key="10">
    <source>
        <dbReference type="EMBL" id="AHE99493.1"/>
    </source>
</evidence>
<dbReference type="InterPro" id="IPR000962">
    <property type="entry name" value="Znf_DskA_TraR"/>
</dbReference>
<comment type="function">
    <text evidence="5">Transcription factor that acts by binding directly to the RNA polymerase (RNAP). Required for negative regulation of rRNA expression and positive regulation of several amino acid biosynthesis promoters. Also required for regulation of fis expression.</text>
</comment>
<organism evidence="10 11">
    <name type="scientific">Thioalkalivibrio paradoxus ARh 1</name>
    <dbReference type="NCBI Taxonomy" id="713585"/>
    <lineage>
        <taxon>Bacteria</taxon>
        <taxon>Pseudomonadati</taxon>
        <taxon>Pseudomonadota</taxon>
        <taxon>Gammaproteobacteria</taxon>
        <taxon>Chromatiales</taxon>
        <taxon>Ectothiorhodospiraceae</taxon>
        <taxon>Thioalkalivibrio</taxon>
    </lineage>
</organism>
<reference evidence="10 11" key="1">
    <citation type="submission" date="2013-12" db="EMBL/GenBank/DDBJ databases">
        <authorList>
            <consortium name="DOE Joint Genome Institute"/>
            <person name="Muyzer G."/>
            <person name="Huntemann M."/>
            <person name="Han J."/>
            <person name="Chen A."/>
            <person name="Kyrpides N."/>
            <person name="Mavromatis K."/>
            <person name="Markowitz V."/>
            <person name="Palaniappan K."/>
            <person name="Ivanova N."/>
            <person name="Schaumberg A."/>
            <person name="Pati A."/>
            <person name="Liolios K."/>
            <person name="Nordberg H.P."/>
            <person name="Cantor M.N."/>
            <person name="Hua S.X."/>
            <person name="Woyke T."/>
        </authorList>
    </citation>
    <scope>NUCLEOTIDE SEQUENCE [LARGE SCALE GENOMIC DNA]</scope>
    <source>
        <strain evidence="10 11">ARh 1</strain>
    </source>
</reference>
<dbReference type="NCBIfam" id="TIGR02420">
    <property type="entry name" value="dksA"/>
    <property type="match status" value="1"/>
</dbReference>
<dbReference type="PANTHER" id="PTHR33823:SF2">
    <property type="entry name" value="RNA POLYMERASE-BINDING TRANSCRIPTION FACTOR DKSA"/>
    <property type="match status" value="1"/>
</dbReference>
<dbReference type="InterPro" id="IPR012784">
    <property type="entry name" value="DksA_RNA_pol-bd"/>
</dbReference>
<evidence type="ECO:0000256" key="4">
    <source>
        <dbReference type="ARBA" id="ARBA00022833"/>
    </source>
</evidence>
<dbReference type="STRING" id="713585.THITH_15745"/>
<dbReference type="InterPro" id="IPR020458">
    <property type="entry name" value="Znf_DskA_TraR_CS"/>
</dbReference>
<name>W0DR71_9GAMM</name>
<feature type="domain" description="DnaK suppressor protein DksA N-terminal" evidence="9">
    <location>
        <begin position="21"/>
        <end position="91"/>
    </location>
</feature>
<evidence type="ECO:0000256" key="1">
    <source>
        <dbReference type="ARBA" id="ARBA00022490"/>
    </source>
</evidence>
<keyword evidence="11" id="KW-1185">Reference proteome</keyword>
<evidence type="ECO:0000259" key="9">
    <source>
        <dbReference type="Pfam" id="PF21157"/>
    </source>
</evidence>
<keyword evidence="2 5" id="KW-0479">Metal-binding</keyword>
<comment type="caution">
    <text evidence="5">Lacks conserved residue(s) required for the propagation of feature annotation.</text>
</comment>
<comment type="subcellular location">
    <subcellularLocation>
        <location evidence="5">Cytoplasm</location>
    </subcellularLocation>
</comment>
<dbReference type="HAMAP" id="MF_00926">
    <property type="entry name" value="DksA"/>
    <property type="match status" value="1"/>
</dbReference>
<keyword evidence="1 5" id="KW-0963">Cytoplasm</keyword>